<name>A0A376LAT8_ECOLX</name>
<organism evidence="1 2">
    <name type="scientific">Escherichia coli</name>
    <dbReference type="NCBI Taxonomy" id="562"/>
    <lineage>
        <taxon>Bacteria</taxon>
        <taxon>Pseudomonadati</taxon>
        <taxon>Pseudomonadota</taxon>
        <taxon>Gammaproteobacteria</taxon>
        <taxon>Enterobacterales</taxon>
        <taxon>Enterobacteriaceae</taxon>
        <taxon>Escherichia</taxon>
    </lineage>
</organism>
<gene>
    <name evidence="1" type="ORF">NCTC7928_02021</name>
</gene>
<dbReference type="EMBL" id="UGAB01000002">
    <property type="protein sequence ID" value="STF41418.1"/>
    <property type="molecule type" value="Genomic_DNA"/>
</dbReference>
<dbReference type="Proteomes" id="UP000254877">
    <property type="component" value="Unassembled WGS sequence"/>
</dbReference>
<sequence length="56" mass="6615">MMVEVIPLCRIQPRQYSHEQHIEELRAALARMLHMHHIDAGNHALQGKHHRCPLYP</sequence>
<dbReference type="AlphaFoldDB" id="A0A376LAT8"/>
<proteinExistence type="predicted"/>
<evidence type="ECO:0000313" key="2">
    <source>
        <dbReference type="Proteomes" id="UP000254877"/>
    </source>
</evidence>
<evidence type="ECO:0000313" key="1">
    <source>
        <dbReference type="EMBL" id="STF41418.1"/>
    </source>
</evidence>
<accession>A0A376LAT8</accession>
<reference evidence="1 2" key="1">
    <citation type="submission" date="2018-06" db="EMBL/GenBank/DDBJ databases">
        <authorList>
            <consortium name="Pathogen Informatics"/>
            <person name="Doyle S."/>
        </authorList>
    </citation>
    <scope>NUCLEOTIDE SEQUENCE [LARGE SCALE GENOMIC DNA]</scope>
    <source>
        <strain evidence="1 2">NCTC7928</strain>
    </source>
</reference>
<protein>
    <submittedName>
        <fullName evidence="1">Uncharacterized protein</fullName>
    </submittedName>
</protein>